<evidence type="ECO:0000313" key="2">
    <source>
        <dbReference type="Proteomes" id="UP000828390"/>
    </source>
</evidence>
<gene>
    <name evidence="1" type="ORF">DPMN_109267</name>
</gene>
<dbReference type="Proteomes" id="UP000828390">
    <property type="component" value="Unassembled WGS sequence"/>
</dbReference>
<evidence type="ECO:0000313" key="1">
    <source>
        <dbReference type="EMBL" id="KAH3835899.1"/>
    </source>
</evidence>
<comment type="caution">
    <text evidence="1">The sequence shown here is derived from an EMBL/GenBank/DDBJ whole genome shotgun (WGS) entry which is preliminary data.</text>
</comment>
<proteinExistence type="predicted"/>
<organism evidence="1 2">
    <name type="scientific">Dreissena polymorpha</name>
    <name type="common">Zebra mussel</name>
    <name type="synonym">Mytilus polymorpha</name>
    <dbReference type="NCBI Taxonomy" id="45954"/>
    <lineage>
        <taxon>Eukaryota</taxon>
        <taxon>Metazoa</taxon>
        <taxon>Spiralia</taxon>
        <taxon>Lophotrochozoa</taxon>
        <taxon>Mollusca</taxon>
        <taxon>Bivalvia</taxon>
        <taxon>Autobranchia</taxon>
        <taxon>Heteroconchia</taxon>
        <taxon>Euheterodonta</taxon>
        <taxon>Imparidentia</taxon>
        <taxon>Neoheterodontei</taxon>
        <taxon>Myida</taxon>
        <taxon>Dreissenoidea</taxon>
        <taxon>Dreissenidae</taxon>
        <taxon>Dreissena</taxon>
    </lineage>
</organism>
<sequence length="213" mass="25105">MCVENLDGFIAGELVLYDDVPLKKDKIFECLMEQSDIDHHVLVILNVILPALLKLIQVQYADHLPGGTYEHLSSRETSSAEKHNKYPERVFAYADHVMSSKPNITTLALESHITFSLNRTSEWLLKQEGALEMVRQSRQEVRCEREKFRAREKEIRTKREIKHREEIEKKEVIEKKRIEKLEIETNQMMFYGLWQTKNQVNNEIAQLHSQKDQ</sequence>
<dbReference type="AlphaFoldDB" id="A0A9D4KAF3"/>
<protein>
    <submittedName>
        <fullName evidence="1">Uncharacterized protein</fullName>
    </submittedName>
</protein>
<reference evidence="1" key="1">
    <citation type="journal article" date="2019" name="bioRxiv">
        <title>The Genome of the Zebra Mussel, Dreissena polymorpha: A Resource for Invasive Species Research.</title>
        <authorList>
            <person name="McCartney M.A."/>
            <person name="Auch B."/>
            <person name="Kono T."/>
            <person name="Mallez S."/>
            <person name="Zhang Y."/>
            <person name="Obille A."/>
            <person name="Becker A."/>
            <person name="Abrahante J.E."/>
            <person name="Garbe J."/>
            <person name="Badalamenti J.P."/>
            <person name="Herman A."/>
            <person name="Mangelson H."/>
            <person name="Liachko I."/>
            <person name="Sullivan S."/>
            <person name="Sone E.D."/>
            <person name="Koren S."/>
            <person name="Silverstein K.A.T."/>
            <person name="Beckman K.B."/>
            <person name="Gohl D.M."/>
        </authorList>
    </citation>
    <scope>NUCLEOTIDE SEQUENCE</scope>
    <source>
        <strain evidence="1">Duluth1</strain>
        <tissue evidence="1">Whole animal</tissue>
    </source>
</reference>
<accession>A0A9D4KAF3</accession>
<keyword evidence="2" id="KW-1185">Reference proteome</keyword>
<dbReference type="EMBL" id="JAIWYP010000004">
    <property type="protein sequence ID" value="KAH3835899.1"/>
    <property type="molecule type" value="Genomic_DNA"/>
</dbReference>
<name>A0A9D4KAF3_DREPO</name>
<reference evidence="1" key="2">
    <citation type="submission" date="2020-11" db="EMBL/GenBank/DDBJ databases">
        <authorList>
            <person name="McCartney M.A."/>
            <person name="Auch B."/>
            <person name="Kono T."/>
            <person name="Mallez S."/>
            <person name="Becker A."/>
            <person name="Gohl D.M."/>
            <person name="Silverstein K.A.T."/>
            <person name="Koren S."/>
            <person name="Bechman K.B."/>
            <person name="Herman A."/>
            <person name="Abrahante J.E."/>
            <person name="Garbe J."/>
        </authorList>
    </citation>
    <scope>NUCLEOTIDE SEQUENCE</scope>
    <source>
        <strain evidence="1">Duluth1</strain>
        <tissue evidence="1">Whole animal</tissue>
    </source>
</reference>